<proteinExistence type="predicted"/>
<organism evidence="1 2">
    <name type="scientific">Desulfosarcina ovata subsp. ovata</name>
    <dbReference type="NCBI Taxonomy" id="2752305"/>
    <lineage>
        <taxon>Bacteria</taxon>
        <taxon>Pseudomonadati</taxon>
        <taxon>Thermodesulfobacteriota</taxon>
        <taxon>Desulfobacteria</taxon>
        <taxon>Desulfobacterales</taxon>
        <taxon>Desulfosarcinaceae</taxon>
        <taxon>Desulfosarcina</taxon>
    </lineage>
</organism>
<dbReference type="EMBL" id="AP021879">
    <property type="protein sequence ID" value="BBO88352.1"/>
    <property type="molecule type" value="Genomic_DNA"/>
</dbReference>
<keyword evidence="2" id="KW-1185">Reference proteome</keyword>
<protein>
    <recommendedName>
        <fullName evidence="3">Neutral/alkaline non-lysosomal ceramidase N-terminal domain-containing protein</fullName>
    </recommendedName>
</protein>
<reference evidence="1 2" key="1">
    <citation type="submission" date="2019-11" db="EMBL/GenBank/DDBJ databases">
        <title>Comparative genomics of hydrocarbon-degrading Desulfosarcina strains.</title>
        <authorList>
            <person name="Watanabe M."/>
            <person name="Kojima H."/>
            <person name="Fukui M."/>
        </authorList>
    </citation>
    <scope>NUCLEOTIDE SEQUENCE [LARGE SCALE GENOMIC DNA]</scope>
    <source>
        <strain evidence="2">oXyS1</strain>
    </source>
</reference>
<dbReference type="AlphaFoldDB" id="A0A5K8A6W5"/>
<dbReference type="Proteomes" id="UP000422108">
    <property type="component" value="Chromosome"/>
</dbReference>
<evidence type="ECO:0000313" key="2">
    <source>
        <dbReference type="Proteomes" id="UP000422108"/>
    </source>
</evidence>
<accession>A0A5K8A6W5</accession>
<sequence>MESVYKCAFLQFDITPNVSPEKPVLLQGFFERPRSATAAAIPLSMELCLLEDSNCTKLLIVSADIFGFDEMTVNTIYHQAAEWGLLPQNILLSASHPHNAPGTLSKLPKAYGPFYEGYAKQLSNIIIEYFIV</sequence>
<gene>
    <name evidence="1" type="ORF">DSCOOX_15320</name>
</gene>
<name>A0A5K8A6W5_9BACT</name>
<evidence type="ECO:0008006" key="3">
    <source>
        <dbReference type="Google" id="ProtNLM"/>
    </source>
</evidence>
<dbReference type="RefSeq" id="WP_155309676.1">
    <property type="nucleotide sequence ID" value="NZ_AP021879.1"/>
</dbReference>
<evidence type="ECO:0000313" key="1">
    <source>
        <dbReference type="EMBL" id="BBO88352.1"/>
    </source>
</evidence>